<proteinExistence type="predicted"/>
<dbReference type="Proteomes" id="UP000184032">
    <property type="component" value="Unassembled WGS sequence"/>
</dbReference>
<sequence length="83" mass="9886">MSKKKEKVILEIAKTKEKISVLQSKLRELERKKTELENTEIVELVRSTKMNTSELSEFLKAYREKNDASFFIQKQEEINHEEN</sequence>
<feature type="coiled-coil region" evidence="1">
    <location>
        <begin position="12"/>
        <end position="42"/>
    </location>
</feature>
<dbReference type="STRING" id="1120995.SAMN02745245_01188"/>
<evidence type="ECO:0000313" key="2">
    <source>
        <dbReference type="EMBL" id="SHH37617.1"/>
    </source>
</evidence>
<evidence type="ECO:0000313" key="3">
    <source>
        <dbReference type="Proteomes" id="UP000184032"/>
    </source>
</evidence>
<keyword evidence="1" id="KW-0175">Coiled coil</keyword>
<dbReference type="InterPro" id="IPR025464">
    <property type="entry name" value="DUF4315"/>
</dbReference>
<dbReference type="RefSeq" id="WP_073184663.1">
    <property type="nucleotide sequence ID" value="NZ_FQXI01000007.1"/>
</dbReference>
<reference evidence="2 3" key="1">
    <citation type="submission" date="2016-11" db="EMBL/GenBank/DDBJ databases">
        <authorList>
            <person name="Jaros S."/>
            <person name="Januszkiewicz K."/>
            <person name="Wedrychowicz H."/>
        </authorList>
    </citation>
    <scope>NUCLEOTIDE SEQUENCE [LARGE SCALE GENOMIC DNA]</scope>
    <source>
        <strain evidence="2 3">DSM 21120</strain>
    </source>
</reference>
<evidence type="ECO:0008006" key="4">
    <source>
        <dbReference type="Google" id="ProtNLM"/>
    </source>
</evidence>
<name>A0A1M5SGA0_9FIRM</name>
<dbReference type="AlphaFoldDB" id="A0A1M5SGA0"/>
<organism evidence="2 3">
    <name type="scientific">Anaerosphaera aminiphila DSM 21120</name>
    <dbReference type="NCBI Taxonomy" id="1120995"/>
    <lineage>
        <taxon>Bacteria</taxon>
        <taxon>Bacillati</taxon>
        <taxon>Bacillota</taxon>
        <taxon>Tissierellia</taxon>
        <taxon>Tissierellales</taxon>
        <taxon>Peptoniphilaceae</taxon>
        <taxon>Anaerosphaera</taxon>
    </lineage>
</organism>
<keyword evidence="3" id="KW-1185">Reference proteome</keyword>
<dbReference type="Pfam" id="PF14193">
    <property type="entry name" value="DUF4315"/>
    <property type="match status" value="1"/>
</dbReference>
<dbReference type="OrthoDB" id="1956817at2"/>
<gene>
    <name evidence="2" type="ORF">SAMN02745245_01188</name>
</gene>
<evidence type="ECO:0000256" key="1">
    <source>
        <dbReference type="SAM" id="Coils"/>
    </source>
</evidence>
<protein>
    <recommendedName>
        <fullName evidence="4">DUF4315 family protein</fullName>
    </recommendedName>
</protein>
<dbReference type="EMBL" id="FQXI01000007">
    <property type="protein sequence ID" value="SHH37617.1"/>
    <property type="molecule type" value="Genomic_DNA"/>
</dbReference>
<accession>A0A1M5SGA0</accession>